<dbReference type="AlphaFoldDB" id="A0A8S4FWP2"/>
<comment type="caution">
    <text evidence="1">The sequence shown here is derived from an EMBL/GenBank/DDBJ whole genome shotgun (WGS) entry which is preliminary data.</text>
</comment>
<dbReference type="EMBL" id="CAJHNJ030000049">
    <property type="protein sequence ID" value="CAG9132489.1"/>
    <property type="molecule type" value="Genomic_DNA"/>
</dbReference>
<gene>
    <name evidence="1" type="ORF">PLXY2_LOCUS10714</name>
</gene>
<reference evidence="1" key="1">
    <citation type="submission" date="2020-11" db="EMBL/GenBank/DDBJ databases">
        <authorList>
            <person name="Whiteford S."/>
        </authorList>
    </citation>
    <scope>NUCLEOTIDE SEQUENCE</scope>
</reference>
<evidence type="ECO:0000313" key="1">
    <source>
        <dbReference type="EMBL" id="CAG9132489.1"/>
    </source>
</evidence>
<evidence type="ECO:0000313" key="2">
    <source>
        <dbReference type="Proteomes" id="UP000653454"/>
    </source>
</evidence>
<organism evidence="1 2">
    <name type="scientific">Plutella xylostella</name>
    <name type="common">Diamondback moth</name>
    <name type="synonym">Plutella maculipennis</name>
    <dbReference type="NCBI Taxonomy" id="51655"/>
    <lineage>
        <taxon>Eukaryota</taxon>
        <taxon>Metazoa</taxon>
        <taxon>Ecdysozoa</taxon>
        <taxon>Arthropoda</taxon>
        <taxon>Hexapoda</taxon>
        <taxon>Insecta</taxon>
        <taxon>Pterygota</taxon>
        <taxon>Neoptera</taxon>
        <taxon>Endopterygota</taxon>
        <taxon>Lepidoptera</taxon>
        <taxon>Glossata</taxon>
        <taxon>Ditrysia</taxon>
        <taxon>Yponomeutoidea</taxon>
        <taxon>Plutellidae</taxon>
        <taxon>Plutella</taxon>
    </lineage>
</organism>
<dbReference type="Proteomes" id="UP000653454">
    <property type="component" value="Unassembled WGS sequence"/>
</dbReference>
<proteinExistence type="predicted"/>
<sequence length="121" mass="13823">MVLLPVQLPRRALHPLGRRHRADRVLLHQLLGVQAVADVAELLGGVPPPRLLQHLVPARVLVQERRHVVHHVVDHEARAAQRRHLRSRERLVCHAGCWLLAVCQCVCVNKDHRIRRRLGGD</sequence>
<keyword evidence="2" id="KW-1185">Reference proteome</keyword>
<protein>
    <submittedName>
        <fullName evidence="1">(diamondback moth) hypothetical protein</fullName>
    </submittedName>
</protein>
<name>A0A8S4FWP2_PLUXY</name>
<accession>A0A8S4FWP2</accession>